<keyword evidence="3 6" id="KW-0518">Myosin</keyword>
<comment type="caution">
    <text evidence="6">Lacks conserved residue(s) required for the propagation of feature annotation.</text>
</comment>
<accession>A0A813ENB6</accession>
<dbReference type="GO" id="GO:0016459">
    <property type="term" value="C:myosin complex"/>
    <property type="evidence" value="ECO:0007669"/>
    <property type="project" value="UniProtKB-KW"/>
</dbReference>
<keyword evidence="10" id="KW-1185">Reference proteome</keyword>
<dbReference type="Proteomes" id="UP000654075">
    <property type="component" value="Unassembled WGS sequence"/>
</dbReference>
<evidence type="ECO:0000256" key="5">
    <source>
        <dbReference type="ARBA" id="ARBA00023203"/>
    </source>
</evidence>
<dbReference type="GO" id="GO:0051015">
    <property type="term" value="F:actin filament binding"/>
    <property type="evidence" value="ECO:0007669"/>
    <property type="project" value="TreeGrafter"/>
</dbReference>
<dbReference type="PANTHER" id="PTHR13140:SF706">
    <property type="entry name" value="DILUTE CLASS UNCONVENTIONAL MYOSIN, ISOFORM C"/>
    <property type="match status" value="1"/>
</dbReference>
<evidence type="ECO:0000256" key="6">
    <source>
        <dbReference type="PROSITE-ProRule" id="PRU00782"/>
    </source>
</evidence>
<comment type="caution">
    <text evidence="8">The sequence shown here is derived from an EMBL/GenBank/DDBJ whole genome shotgun (WGS) entry which is preliminary data.</text>
</comment>
<organism evidence="8 10">
    <name type="scientific">Polarella glacialis</name>
    <name type="common">Dinoflagellate</name>
    <dbReference type="NCBI Taxonomy" id="89957"/>
    <lineage>
        <taxon>Eukaryota</taxon>
        <taxon>Sar</taxon>
        <taxon>Alveolata</taxon>
        <taxon>Dinophyceae</taxon>
        <taxon>Suessiales</taxon>
        <taxon>Suessiaceae</taxon>
        <taxon>Polarella</taxon>
    </lineage>
</organism>
<dbReference type="GO" id="GO:0007015">
    <property type="term" value="P:actin filament organization"/>
    <property type="evidence" value="ECO:0007669"/>
    <property type="project" value="TreeGrafter"/>
</dbReference>
<dbReference type="PRINTS" id="PR00193">
    <property type="entry name" value="MYOSINHEAVY"/>
</dbReference>
<gene>
    <name evidence="8" type="ORF">PGLA1383_LOCUS20803</name>
    <name evidence="9" type="ORF">PGLA2088_LOCUS30043</name>
</gene>
<dbReference type="GO" id="GO:0005737">
    <property type="term" value="C:cytoplasm"/>
    <property type="evidence" value="ECO:0007669"/>
    <property type="project" value="TreeGrafter"/>
</dbReference>
<evidence type="ECO:0000313" key="9">
    <source>
        <dbReference type="EMBL" id="CAE8696895.1"/>
    </source>
</evidence>
<evidence type="ECO:0000256" key="2">
    <source>
        <dbReference type="ARBA" id="ARBA00022840"/>
    </source>
</evidence>
<feature type="domain" description="Myosin motor" evidence="7">
    <location>
        <begin position="1"/>
        <end position="97"/>
    </location>
</feature>
<sequence>MFIQLRYATSSAAYFGLQETKKDQAILVSGESGAGKTETVKILMGHLARIASSDDSSHIKRIVESNPLLESFGNAQTVRNDNSSRFGKFIELQLGCS</sequence>
<keyword evidence="4 6" id="KW-0505">Motor protein</keyword>
<keyword evidence="5 6" id="KW-0009">Actin-binding</keyword>
<dbReference type="OrthoDB" id="446535at2759"/>
<evidence type="ECO:0000256" key="3">
    <source>
        <dbReference type="ARBA" id="ARBA00023123"/>
    </source>
</evidence>
<dbReference type="PROSITE" id="PS51456">
    <property type="entry name" value="MYOSIN_MOTOR"/>
    <property type="match status" value="1"/>
</dbReference>
<dbReference type="GO" id="GO:0016020">
    <property type="term" value="C:membrane"/>
    <property type="evidence" value="ECO:0007669"/>
    <property type="project" value="TreeGrafter"/>
</dbReference>
<dbReference type="InterPro" id="IPR027417">
    <property type="entry name" value="P-loop_NTPase"/>
</dbReference>
<protein>
    <recommendedName>
        <fullName evidence="7">Myosin motor domain-containing protein</fullName>
    </recommendedName>
</protein>
<dbReference type="SUPFAM" id="SSF52540">
    <property type="entry name" value="P-loop containing nucleoside triphosphate hydrolases"/>
    <property type="match status" value="1"/>
</dbReference>
<dbReference type="InterPro" id="IPR036961">
    <property type="entry name" value="Kinesin_motor_dom_sf"/>
</dbReference>
<evidence type="ECO:0000313" key="8">
    <source>
        <dbReference type="EMBL" id="CAE8602562.1"/>
    </source>
</evidence>
<reference evidence="8" key="1">
    <citation type="submission" date="2021-02" db="EMBL/GenBank/DDBJ databases">
        <authorList>
            <person name="Dougan E. K."/>
            <person name="Rhodes N."/>
            <person name="Thang M."/>
            <person name="Chan C."/>
        </authorList>
    </citation>
    <scope>NUCLEOTIDE SEQUENCE</scope>
</reference>
<comment type="similarity">
    <text evidence="6">Belongs to the TRAFAC class myosin-kinesin ATPase superfamily. Myosin family.</text>
</comment>
<dbReference type="Proteomes" id="UP000626109">
    <property type="component" value="Unassembled WGS sequence"/>
</dbReference>
<dbReference type="AlphaFoldDB" id="A0A813ENB6"/>
<dbReference type="PANTHER" id="PTHR13140">
    <property type="entry name" value="MYOSIN"/>
    <property type="match status" value="1"/>
</dbReference>
<dbReference type="GO" id="GO:0000146">
    <property type="term" value="F:microfilament motor activity"/>
    <property type="evidence" value="ECO:0007669"/>
    <property type="project" value="TreeGrafter"/>
</dbReference>
<dbReference type="GO" id="GO:0005524">
    <property type="term" value="F:ATP binding"/>
    <property type="evidence" value="ECO:0007669"/>
    <property type="project" value="UniProtKB-UniRule"/>
</dbReference>
<evidence type="ECO:0000256" key="4">
    <source>
        <dbReference type="ARBA" id="ARBA00023175"/>
    </source>
</evidence>
<keyword evidence="2 6" id="KW-0067">ATP-binding</keyword>
<dbReference type="EMBL" id="CAJNNV010014436">
    <property type="protein sequence ID" value="CAE8602562.1"/>
    <property type="molecule type" value="Genomic_DNA"/>
</dbReference>
<evidence type="ECO:0000313" key="10">
    <source>
        <dbReference type="Proteomes" id="UP000654075"/>
    </source>
</evidence>
<dbReference type="EMBL" id="CAJNNW010028612">
    <property type="protein sequence ID" value="CAE8696895.1"/>
    <property type="molecule type" value="Genomic_DNA"/>
</dbReference>
<feature type="binding site" evidence="6">
    <location>
        <begin position="30"/>
        <end position="37"/>
    </location>
    <ligand>
        <name>ATP</name>
        <dbReference type="ChEBI" id="CHEBI:30616"/>
    </ligand>
</feature>
<dbReference type="InterPro" id="IPR001609">
    <property type="entry name" value="Myosin_head_motor_dom-like"/>
</dbReference>
<name>A0A813ENB6_POLGL</name>
<proteinExistence type="inferred from homology"/>
<evidence type="ECO:0000259" key="7">
    <source>
        <dbReference type="PROSITE" id="PS51456"/>
    </source>
</evidence>
<dbReference type="OMA" id="THFFLIQ"/>
<dbReference type="Gene3D" id="3.40.850.10">
    <property type="entry name" value="Kinesin motor domain"/>
    <property type="match status" value="1"/>
</dbReference>
<evidence type="ECO:0000256" key="1">
    <source>
        <dbReference type="ARBA" id="ARBA00022741"/>
    </source>
</evidence>
<keyword evidence="1 6" id="KW-0547">Nucleotide-binding</keyword>
<dbReference type="Pfam" id="PF00063">
    <property type="entry name" value="Myosin_head"/>
    <property type="match status" value="1"/>
</dbReference>